<keyword evidence="6" id="KW-1185">Reference proteome</keyword>
<dbReference type="GO" id="GO:0005829">
    <property type="term" value="C:cytosol"/>
    <property type="evidence" value="ECO:0007669"/>
    <property type="project" value="TreeGrafter"/>
</dbReference>
<keyword evidence="2 5" id="KW-0238">DNA-binding</keyword>
<dbReference type="GO" id="GO:0003700">
    <property type="term" value="F:DNA-binding transcription factor activity"/>
    <property type="evidence" value="ECO:0007669"/>
    <property type="project" value="InterPro"/>
</dbReference>
<evidence type="ECO:0000256" key="1">
    <source>
        <dbReference type="ARBA" id="ARBA00023015"/>
    </source>
</evidence>
<feature type="domain" description="HTH araC/xylS-type" evidence="4">
    <location>
        <begin position="234"/>
        <end position="331"/>
    </location>
</feature>
<dbReference type="GO" id="GO:0000976">
    <property type="term" value="F:transcription cis-regulatory region binding"/>
    <property type="evidence" value="ECO:0007669"/>
    <property type="project" value="TreeGrafter"/>
</dbReference>
<dbReference type="PROSITE" id="PS01124">
    <property type="entry name" value="HTH_ARAC_FAMILY_2"/>
    <property type="match status" value="1"/>
</dbReference>
<dbReference type="EMBL" id="SNXW01000001">
    <property type="protein sequence ID" value="TDP88263.1"/>
    <property type="molecule type" value="Genomic_DNA"/>
</dbReference>
<accession>A0A4R6RNH7</accession>
<evidence type="ECO:0000313" key="6">
    <source>
        <dbReference type="Proteomes" id="UP000294593"/>
    </source>
</evidence>
<dbReference type="Proteomes" id="UP000294593">
    <property type="component" value="Unassembled WGS sequence"/>
</dbReference>
<proteinExistence type="predicted"/>
<evidence type="ECO:0000313" key="5">
    <source>
        <dbReference type="EMBL" id="TDP88263.1"/>
    </source>
</evidence>
<evidence type="ECO:0000256" key="2">
    <source>
        <dbReference type="ARBA" id="ARBA00023125"/>
    </source>
</evidence>
<dbReference type="AlphaFoldDB" id="A0A4R6RNH7"/>
<keyword evidence="3" id="KW-0804">Transcription</keyword>
<dbReference type="Pfam" id="PF12625">
    <property type="entry name" value="Arabinose_bd"/>
    <property type="match status" value="1"/>
</dbReference>
<dbReference type="Gene3D" id="1.10.10.60">
    <property type="entry name" value="Homeodomain-like"/>
    <property type="match status" value="1"/>
</dbReference>
<protein>
    <submittedName>
        <fullName evidence="5">AraC-like DNA-binding protein</fullName>
    </submittedName>
</protein>
<dbReference type="SMART" id="SM00342">
    <property type="entry name" value="HTH_ARAC"/>
    <property type="match status" value="1"/>
</dbReference>
<organism evidence="5 6">
    <name type="scientific">Aquabacterium commune</name>
    <dbReference type="NCBI Taxonomy" id="70586"/>
    <lineage>
        <taxon>Bacteria</taxon>
        <taxon>Pseudomonadati</taxon>
        <taxon>Pseudomonadota</taxon>
        <taxon>Betaproteobacteria</taxon>
        <taxon>Burkholderiales</taxon>
        <taxon>Aquabacterium</taxon>
    </lineage>
</organism>
<dbReference type="SUPFAM" id="SSF46689">
    <property type="entry name" value="Homeodomain-like"/>
    <property type="match status" value="1"/>
</dbReference>
<name>A0A4R6RNH7_9BURK</name>
<evidence type="ECO:0000256" key="3">
    <source>
        <dbReference type="ARBA" id="ARBA00023163"/>
    </source>
</evidence>
<dbReference type="InterPro" id="IPR032687">
    <property type="entry name" value="AraC-type_N"/>
</dbReference>
<dbReference type="Pfam" id="PF12833">
    <property type="entry name" value="HTH_18"/>
    <property type="match status" value="1"/>
</dbReference>
<reference evidence="5 6" key="1">
    <citation type="submission" date="2019-03" db="EMBL/GenBank/DDBJ databases">
        <title>Genomic Encyclopedia of Type Strains, Phase IV (KMG-IV): sequencing the most valuable type-strain genomes for metagenomic binning, comparative biology and taxonomic classification.</title>
        <authorList>
            <person name="Goeker M."/>
        </authorList>
    </citation>
    <scope>NUCLEOTIDE SEQUENCE [LARGE SCALE GENOMIC DNA]</scope>
    <source>
        <strain evidence="5 6">DSM 11901</strain>
    </source>
</reference>
<keyword evidence="1" id="KW-0805">Transcription regulation</keyword>
<sequence length="344" mass="37563">MRVSPVNLKILAYTLDVEGFDASGPLQACGFASAEALQDDGEWLPVALFDRMMAAAIEATGDAAFGLVAGKSIALMRHGTITPLVLSTPSLRQLLDDLRRFAGLTVEHSEIELVESTRGARLRVTPVVRNGRSGHFRMELVATSAVQMLKFAGASNPDIFQVDFPYAEPVGQAQRYEATFGPRIAFGRKDCGIDFNPALLDARMPMHDPVAYVSARTRAESVLAAMRAGTDVAERVRQWLLQAFPRQPTVAETAAHLGLQERALRRHLLLLGTSHAALMQECQQLVAERLLAEGRMPLKQIAEALGFLSVHSFHRAFRRWSGVTPSAWRDQGVAIGESLGRPGQ</sequence>
<gene>
    <name evidence="5" type="ORF">EV672_101408</name>
</gene>
<dbReference type="RefSeq" id="WP_133605893.1">
    <property type="nucleotide sequence ID" value="NZ_SNXW01000001.1"/>
</dbReference>
<dbReference type="PANTHER" id="PTHR47894:SF1">
    <property type="entry name" value="HTH-TYPE TRANSCRIPTIONAL REGULATOR VQSM"/>
    <property type="match status" value="1"/>
</dbReference>
<evidence type="ECO:0000259" key="4">
    <source>
        <dbReference type="PROSITE" id="PS01124"/>
    </source>
</evidence>
<dbReference type="OrthoDB" id="6506763at2"/>
<comment type="caution">
    <text evidence="5">The sequence shown here is derived from an EMBL/GenBank/DDBJ whole genome shotgun (WGS) entry which is preliminary data.</text>
</comment>
<dbReference type="InterPro" id="IPR009057">
    <property type="entry name" value="Homeodomain-like_sf"/>
</dbReference>
<dbReference type="PANTHER" id="PTHR47894">
    <property type="entry name" value="HTH-TYPE TRANSCRIPTIONAL REGULATOR GADX"/>
    <property type="match status" value="1"/>
</dbReference>
<dbReference type="InterPro" id="IPR018060">
    <property type="entry name" value="HTH_AraC"/>
</dbReference>